<evidence type="ECO:0000313" key="1">
    <source>
        <dbReference type="EMBL" id="KAK3672470.1"/>
    </source>
</evidence>
<gene>
    <name evidence="1" type="ORF">LTR37_021578</name>
</gene>
<protein>
    <submittedName>
        <fullName evidence="1">Uncharacterized protein</fullName>
    </submittedName>
</protein>
<sequence length="308" mass="34366">MIQVEHSLLILSLISPVSESDVTPSWSLKPDVWRKQDEEGTLLHAGEVSQGTYRATGQMRPVVDACTHPSDPVLRLQGFFFDRIARIISLEHFLEDLFLNLKTWCDILEGCRHFCKRVDLPPDYAATAEKITHSLLVTLTVDDFWLKRKHEGHETTAVIMHVAYKEHMSGRAPEDDVSFGASRTLMGKDELVDYIAQTFQFGGPQPSKRLADRSADPNIPYAFLEQQTISTLQSTIKSKVKSRNLIVTDEGRIGIGPTQCQEGDEICLFPGSMVPFVLRTKSPCNAGQRSHTFIGDAYIHGAMHGEGG</sequence>
<organism evidence="1 2">
    <name type="scientific">Vermiconidia calcicola</name>
    <dbReference type="NCBI Taxonomy" id="1690605"/>
    <lineage>
        <taxon>Eukaryota</taxon>
        <taxon>Fungi</taxon>
        <taxon>Dikarya</taxon>
        <taxon>Ascomycota</taxon>
        <taxon>Pezizomycotina</taxon>
        <taxon>Dothideomycetes</taxon>
        <taxon>Dothideomycetidae</taxon>
        <taxon>Mycosphaerellales</taxon>
        <taxon>Extremaceae</taxon>
        <taxon>Vermiconidia</taxon>
    </lineage>
</organism>
<evidence type="ECO:0000313" key="2">
    <source>
        <dbReference type="Proteomes" id="UP001281147"/>
    </source>
</evidence>
<proteinExistence type="predicted"/>
<reference evidence="1" key="1">
    <citation type="submission" date="2023-07" db="EMBL/GenBank/DDBJ databases">
        <title>Black Yeasts Isolated from many extreme environments.</title>
        <authorList>
            <person name="Coleine C."/>
            <person name="Stajich J.E."/>
            <person name="Selbmann L."/>
        </authorList>
    </citation>
    <scope>NUCLEOTIDE SEQUENCE</scope>
    <source>
        <strain evidence="1">CCFEE 5714</strain>
    </source>
</reference>
<comment type="caution">
    <text evidence="1">The sequence shown here is derived from an EMBL/GenBank/DDBJ whole genome shotgun (WGS) entry which is preliminary data.</text>
</comment>
<dbReference type="EMBL" id="JAUTXU010001131">
    <property type="protein sequence ID" value="KAK3672470.1"/>
    <property type="molecule type" value="Genomic_DNA"/>
</dbReference>
<name>A0ACC3M9I1_9PEZI</name>
<accession>A0ACC3M9I1</accession>
<keyword evidence="2" id="KW-1185">Reference proteome</keyword>
<dbReference type="Proteomes" id="UP001281147">
    <property type="component" value="Unassembled WGS sequence"/>
</dbReference>